<accession>A0A438MWE1</accession>
<proteinExistence type="inferred from homology"/>
<dbReference type="NCBIfam" id="TIGR02118">
    <property type="entry name" value="EthD family reductase"/>
    <property type="match status" value="1"/>
</dbReference>
<gene>
    <name evidence="2" type="ORF">B0A52_08462</name>
</gene>
<dbReference type="OrthoDB" id="4892971at2759"/>
<evidence type="ECO:0000313" key="3">
    <source>
        <dbReference type="Proteomes" id="UP000288859"/>
    </source>
</evidence>
<evidence type="ECO:0000313" key="2">
    <source>
        <dbReference type="EMBL" id="RVX68051.1"/>
    </source>
</evidence>
<comment type="similarity">
    <text evidence="1">Belongs to the tpcK family.</text>
</comment>
<sequence>MSANATVLYPAESDSTFDLDYYLKTHMPLVAEKWGPYGLKNWTVVKFNPGPDGSQTYTYGAILTWDSAESIGKAVSSESAKVVMGDVVNFSNKSPIFLTGGIVGQS</sequence>
<dbReference type="PANTHER" id="PTHR40260">
    <property type="entry name" value="BLR8190 PROTEIN"/>
    <property type="match status" value="1"/>
</dbReference>
<dbReference type="InterPro" id="IPR011008">
    <property type="entry name" value="Dimeric_a/b-barrel"/>
</dbReference>
<name>A0A438MWE1_EXOME</name>
<dbReference type="AlphaFoldDB" id="A0A438MWE1"/>
<dbReference type="Gene3D" id="3.30.70.100">
    <property type="match status" value="1"/>
</dbReference>
<protein>
    <recommendedName>
        <fullName evidence="4">EthD domain-containing protein</fullName>
    </recommendedName>
</protein>
<comment type="caution">
    <text evidence="2">The sequence shown here is derived from an EMBL/GenBank/DDBJ whole genome shotgun (WGS) entry which is preliminary data.</text>
</comment>
<organism evidence="2 3">
    <name type="scientific">Exophiala mesophila</name>
    <name type="common">Black yeast-like fungus</name>
    <dbReference type="NCBI Taxonomy" id="212818"/>
    <lineage>
        <taxon>Eukaryota</taxon>
        <taxon>Fungi</taxon>
        <taxon>Dikarya</taxon>
        <taxon>Ascomycota</taxon>
        <taxon>Pezizomycotina</taxon>
        <taxon>Eurotiomycetes</taxon>
        <taxon>Chaetothyriomycetidae</taxon>
        <taxon>Chaetothyriales</taxon>
        <taxon>Herpotrichiellaceae</taxon>
        <taxon>Exophiala</taxon>
    </lineage>
</organism>
<dbReference type="GO" id="GO:0016491">
    <property type="term" value="F:oxidoreductase activity"/>
    <property type="evidence" value="ECO:0007669"/>
    <property type="project" value="InterPro"/>
</dbReference>
<reference evidence="2 3" key="1">
    <citation type="submission" date="2017-03" db="EMBL/GenBank/DDBJ databases">
        <title>Genomes of endolithic fungi from Antarctica.</title>
        <authorList>
            <person name="Coleine C."/>
            <person name="Masonjones S."/>
            <person name="Stajich J.E."/>
        </authorList>
    </citation>
    <scope>NUCLEOTIDE SEQUENCE [LARGE SCALE GENOMIC DNA]</scope>
    <source>
        <strain evidence="2 3">CCFEE 6314</strain>
    </source>
</reference>
<dbReference type="SUPFAM" id="SSF54909">
    <property type="entry name" value="Dimeric alpha+beta barrel"/>
    <property type="match status" value="1"/>
</dbReference>
<dbReference type="VEuPathDB" id="FungiDB:PV10_00872"/>
<dbReference type="InterPro" id="IPR009799">
    <property type="entry name" value="EthD_dom"/>
</dbReference>
<evidence type="ECO:0000256" key="1">
    <source>
        <dbReference type="ARBA" id="ARBA00005986"/>
    </source>
</evidence>
<dbReference type="PANTHER" id="PTHR40260:SF2">
    <property type="entry name" value="BLR8190 PROTEIN"/>
    <property type="match status" value="1"/>
</dbReference>
<evidence type="ECO:0008006" key="4">
    <source>
        <dbReference type="Google" id="ProtNLM"/>
    </source>
</evidence>
<dbReference type="Proteomes" id="UP000288859">
    <property type="component" value="Unassembled WGS sequence"/>
</dbReference>
<dbReference type="EMBL" id="NAJM01000042">
    <property type="protein sequence ID" value="RVX68051.1"/>
    <property type="molecule type" value="Genomic_DNA"/>
</dbReference>